<evidence type="ECO:0000313" key="1">
    <source>
        <dbReference type="EMBL" id="MBW0508452.1"/>
    </source>
</evidence>
<name>A0A9Q3HLD0_9BASI</name>
<dbReference type="Gene3D" id="3.30.70.270">
    <property type="match status" value="1"/>
</dbReference>
<reference evidence="1" key="1">
    <citation type="submission" date="2021-03" db="EMBL/GenBank/DDBJ databases">
        <title>Draft genome sequence of rust myrtle Austropuccinia psidii MF-1, a brazilian biotype.</title>
        <authorList>
            <person name="Quecine M.C."/>
            <person name="Pachon D.M.R."/>
            <person name="Bonatelli M.L."/>
            <person name="Correr F.H."/>
            <person name="Franceschini L.M."/>
            <person name="Leite T.F."/>
            <person name="Margarido G.R.A."/>
            <person name="Almeida C.A."/>
            <person name="Ferrarezi J.A."/>
            <person name="Labate C.A."/>
        </authorList>
    </citation>
    <scope>NUCLEOTIDE SEQUENCE</scope>
    <source>
        <strain evidence="1">MF-1</strain>
    </source>
</reference>
<protein>
    <submittedName>
        <fullName evidence="1">Uncharacterized protein</fullName>
    </submittedName>
</protein>
<dbReference type="AlphaFoldDB" id="A0A9Q3HLD0"/>
<proteinExistence type="predicted"/>
<dbReference type="InterPro" id="IPR043128">
    <property type="entry name" value="Rev_trsase/Diguanyl_cyclase"/>
</dbReference>
<gene>
    <name evidence="1" type="ORF">O181_048167</name>
</gene>
<dbReference type="OrthoDB" id="3250101at2759"/>
<comment type="caution">
    <text evidence="1">The sequence shown here is derived from an EMBL/GenBank/DDBJ whole genome shotgun (WGS) entry which is preliminary data.</text>
</comment>
<dbReference type="Proteomes" id="UP000765509">
    <property type="component" value="Unassembled WGS sequence"/>
</dbReference>
<evidence type="ECO:0000313" key="2">
    <source>
        <dbReference type="Proteomes" id="UP000765509"/>
    </source>
</evidence>
<dbReference type="SUPFAM" id="SSF56672">
    <property type="entry name" value="DNA/RNA polymerases"/>
    <property type="match status" value="1"/>
</dbReference>
<dbReference type="Gene3D" id="3.10.10.10">
    <property type="entry name" value="HIV Type 1 Reverse Transcriptase, subunit A, domain 1"/>
    <property type="match status" value="1"/>
</dbReference>
<dbReference type="InterPro" id="IPR043502">
    <property type="entry name" value="DNA/RNA_pol_sf"/>
</dbReference>
<accession>A0A9Q3HLD0</accession>
<keyword evidence="2" id="KW-1185">Reference proteome</keyword>
<sequence>MKPGVLRMAGHNEEVEVTTPVIITWNNDKSRMVGDFRALNPYTIPERYPITRIYETFTQLPTAIFLTSMDELEGFPQNVLTPHARRLLRIISNCGI</sequence>
<organism evidence="1 2">
    <name type="scientific">Austropuccinia psidii MF-1</name>
    <dbReference type="NCBI Taxonomy" id="1389203"/>
    <lineage>
        <taxon>Eukaryota</taxon>
        <taxon>Fungi</taxon>
        <taxon>Dikarya</taxon>
        <taxon>Basidiomycota</taxon>
        <taxon>Pucciniomycotina</taxon>
        <taxon>Pucciniomycetes</taxon>
        <taxon>Pucciniales</taxon>
        <taxon>Sphaerophragmiaceae</taxon>
        <taxon>Austropuccinia</taxon>
    </lineage>
</organism>
<dbReference type="EMBL" id="AVOT02020332">
    <property type="protein sequence ID" value="MBW0508452.1"/>
    <property type="molecule type" value="Genomic_DNA"/>
</dbReference>